<evidence type="ECO:0000256" key="3">
    <source>
        <dbReference type="ARBA" id="ARBA00005115"/>
    </source>
</evidence>
<dbReference type="Pfam" id="PF01019">
    <property type="entry name" value="G_glu_transpept"/>
    <property type="match status" value="1"/>
</dbReference>
<sequence length="565" mass="61747">MLSRLLFFASVSGAFVVPEIVFQKGGVNGGVASENAECSRIGRNVLLMGGNAVDSLVATTFCIGVVASHHSGIGGGGFAVVRDENGEYEVIDFRETAPAAASEDMYDGNVEGSVTSGLSVGVPGEVRGLEYMHKKYGKLSWESLLEPATAIARNGWKVGPDTIRYMNAVITGHRNIFLEDPAWMEHFAPNGKLVQVGDTMYRKNYADTLEKIGKYGADAFYTGEIAESMISIIQKQNGTMTLQDLESYQAISREPLEISYRGYKLHTSGVPSSGAILMGILKIMEQYPVQDWDDVDLTVHRFSEAMRFAYGARLELGDPGFVPESIKTERSMVTDEWAESVRRRILDDQTQPVEVYDPRELYTTEGQGTSHIVTADKSGMATSMTTTVNLLYGSQIMDPVTGIVLNNEMNDFSIPNVSNEFGFAPSAANFIRPNKRPLSSITPVIIEVPADPRSASPAKLYATVGAAGGSRIISATTQVIWHLLEHDFSLRRALAEPRLHDQLMPNHVMFEYGFDNTTVDSMRDRGHKIVRVGEGLSAVHAVRVHGGVFEAEAEPRQKDSGGWTA</sequence>
<comment type="caution">
    <text evidence="9">The sequence shown here is derived from an EMBL/GenBank/DDBJ whole genome shotgun (WGS) entry which is preliminary data.</text>
</comment>
<comment type="similarity">
    <text evidence="4">Belongs to the gamma-glutamyltransferase family.</text>
</comment>
<dbReference type="GO" id="GO:0103068">
    <property type="term" value="F:leukotriene C4 gamma-glutamyl transferase activity"/>
    <property type="evidence" value="ECO:0007669"/>
    <property type="project" value="UniProtKB-EC"/>
</dbReference>
<dbReference type="InterPro" id="IPR029055">
    <property type="entry name" value="Ntn_hydrolases_N"/>
</dbReference>
<dbReference type="FunFam" id="3.60.20.40:FF:000001">
    <property type="entry name" value="Gamma-glutamyltranspeptidase 1"/>
    <property type="match status" value="1"/>
</dbReference>
<comment type="function">
    <text evidence="8">Cleaves the gamma-glutamyl peptide bond of glutathione and glutathione conjugates.</text>
</comment>
<dbReference type="InterPro" id="IPR000101">
    <property type="entry name" value="GGT_peptidase"/>
</dbReference>
<dbReference type="PANTHER" id="PTHR11686">
    <property type="entry name" value="GAMMA GLUTAMYL TRANSPEPTIDASE"/>
    <property type="match status" value="1"/>
</dbReference>
<feature type="active site" description="Nucleophile" evidence="6">
    <location>
        <position position="369"/>
    </location>
</feature>
<feature type="binding site" evidence="7">
    <location>
        <begin position="439"/>
        <end position="440"/>
    </location>
    <ligand>
        <name>L-glutamate</name>
        <dbReference type="ChEBI" id="CHEBI:29985"/>
    </ligand>
</feature>
<feature type="binding site" evidence="7">
    <location>
        <position position="469"/>
    </location>
    <ligand>
        <name>L-glutamate</name>
        <dbReference type="ChEBI" id="CHEBI:29985"/>
    </ligand>
</feature>
<dbReference type="GO" id="GO:0036374">
    <property type="term" value="F:glutathione hydrolase activity"/>
    <property type="evidence" value="ECO:0007669"/>
    <property type="project" value="UniProtKB-UniRule"/>
</dbReference>
<dbReference type="FunCoup" id="A0A2N3ND93">
    <property type="interactions" value="160"/>
</dbReference>
<gene>
    <name evidence="9" type="ORF">jhhlp_002166</name>
</gene>
<keyword evidence="8" id="KW-0808">Transferase</keyword>
<dbReference type="PRINTS" id="PR01210">
    <property type="entry name" value="GGTRANSPTASE"/>
</dbReference>
<evidence type="ECO:0000256" key="6">
    <source>
        <dbReference type="PIRSR" id="PIRSR600101-1"/>
    </source>
</evidence>
<dbReference type="GO" id="GO:0006751">
    <property type="term" value="P:glutathione catabolic process"/>
    <property type="evidence" value="ECO:0007669"/>
    <property type="project" value="UniProtKB-UniRule"/>
</dbReference>
<dbReference type="VEuPathDB" id="FungiDB:jhhlp_002166"/>
<accession>A0A2N3ND93</accession>
<dbReference type="EMBL" id="NLAX01000008">
    <property type="protein sequence ID" value="PKS10415.1"/>
    <property type="molecule type" value="Genomic_DNA"/>
</dbReference>
<dbReference type="InterPro" id="IPR043137">
    <property type="entry name" value="GGT_ssub_C"/>
</dbReference>
<dbReference type="Gene3D" id="1.10.246.130">
    <property type="match status" value="1"/>
</dbReference>
<dbReference type="EC" id="2.3.2.2" evidence="8"/>
<comment type="catalytic activity">
    <reaction evidence="5 8">
        <text>an N-terminal (5-L-glutamyl)-[peptide] + an alpha-amino acid = 5-L-glutamyl amino acid + an N-terminal L-alpha-aminoacyl-[peptide]</text>
        <dbReference type="Rhea" id="RHEA:23904"/>
        <dbReference type="Rhea" id="RHEA-COMP:9780"/>
        <dbReference type="Rhea" id="RHEA-COMP:9795"/>
        <dbReference type="ChEBI" id="CHEBI:77644"/>
        <dbReference type="ChEBI" id="CHEBI:78597"/>
        <dbReference type="ChEBI" id="CHEBI:78599"/>
        <dbReference type="ChEBI" id="CHEBI:78608"/>
        <dbReference type="EC" id="2.3.2.2"/>
    </reaction>
</comment>
<organism evidence="9 10">
    <name type="scientific">Lomentospora prolificans</name>
    <dbReference type="NCBI Taxonomy" id="41688"/>
    <lineage>
        <taxon>Eukaryota</taxon>
        <taxon>Fungi</taxon>
        <taxon>Dikarya</taxon>
        <taxon>Ascomycota</taxon>
        <taxon>Pezizomycotina</taxon>
        <taxon>Sordariomycetes</taxon>
        <taxon>Hypocreomycetidae</taxon>
        <taxon>Microascales</taxon>
        <taxon>Microascaceae</taxon>
        <taxon>Lomentospora</taxon>
    </lineage>
</organism>
<feature type="binding site" evidence="7">
    <location>
        <begin position="387"/>
        <end position="389"/>
    </location>
    <ligand>
        <name>L-glutamate</name>
        <dbReference type="ChEBI" id="CHEBI:29985"/>
    </ligand>
</feature>
<evidence type="ECO:0000256" key="5">
    <source>
        <dbReference type="ARBA" id="ARBA00047417"/>
    </source>
</evidence>
<proteinExistence type="inferred from homology"/>
<evidence type="ECO:0000313" key="9">
    <source>
        <dbReference type="EMBL" id="PKS10415.1"/>
    </source>
</evidence>
<dbReference type="EC" id="3.4.19.13" evidence="8"/>
<dbReference type="FunFam" id="1.10.246.130:FF:000001">
    <property type="entry name" value="Gamma-glutamyltransferase 5 isoform 1"/>
    <property type="match status" value="1"/>
</dbReference>
<dbReference type="STRING" id="41688.A0A2N3ND93"/>
<comment type="pathway">
    <text evidence="3 8">Sulfur metabolism; glutathione metabolism.</text>
</comment>
<keyword evidence="8" id="KW-0378">Hydrolase</keyword>
<evidence type="ECO:0000256" key="2">
    <source>
        <dbReference type="ARBA" id="ARBA00001089"/>
    </source>
</evidence>
<dbReference type="UniPathway" id="UPA00204"/>
<comment type="catalytic activity">
    <reaction evidence="2 8">
        <text>glutathione + H2O = L-cysteinylglycine + L-glutamate</text>
        <dbReference type="Rhea" id="RHEA:28807"/>
        <dbReference type="ChEBI" id="CHEBI:15377"/>
        <dbReference type="ChEBI" id="CHEBI:29985"/>
        <dbReference type="ChEBI" id="CHEBI:57925"/>
        <dbReference type="ChEBI" id="CHEBI:61694"/>
        <dbReference type="EC" id="3.4.19.13"/>
    </reaction>
</comment>
<feature type="binding site" evidence="7">
    <location>
        <position position="411"/>
    </location>
    <ligand>
        <name>L-glutamate</name>
        <dbReference type="ChEBI" id="CHEBI:29985"/>
    </ligand>
</feature>
<dbReference type="Gene3D" id="3.60.20.40">
    <property type="match status" value="1"/>
</dbReference>
<protein>
    <recommendedName>
        <fullName evidence="8">Glutathione hydrolase</fullName>
        <ecNumber evidence="8">2.3.2.2</ecNumber>
        <ecNumber evidence="8">3.4.19.13</ecNumber>
    </recommendedName>
    <alternativeName>
        <fullName evidence="8">Gamma-glutamyltransferase</fullName>
    </alternativeName>
    <alternativeName>
        <fullName evidence="8">Gamma-glutamyltranspeptidase</fullName>
    </alternativeName>
</protein>
<feature type="binding site" evidence="7">
    <location>
        <position position="94"/>
    </location>
    <ligand>
        <name>L-glutamate</name>
        <dbReference type="ChEBI" id="CHEBI:29985"/>
    </ligand>
</feature>
<dbReference type="SUPFAM" id="SSF56235">
    <property type="entry name" value="N-terminal nucleophile aminohydrolases (Ntn hydrolases)"/>
    <property type="match status" value="1"/>
</dbReference>
<keyword evidence="10" id="KW-1185">Reference proteome</keyword>
<reference evidence="9 10" key="1">
    <citation type="journal article" date="2017" name="G3 (Bethesda)">
        <title>First Draft Genome Sequence of the Pathogenic Fungus Lomentospora prolificans (Formerly Scedosporium prolificans).</title>
        <authorList>
            <person name="Luo R."/>
            <person name="Zimin A."/>
            <person name="Workman R."/>
            <person name="Fan Y."/>
            <person name="Pertea G."/>
            <person name="Grossman N."/>
            <person name="Wear M.P."/>
            <person name="Jia B."/>
            <person name="Miller H."/>
            <person name="Casadevall A."/>
            <person name="Timp W."/>
            <person name="Zhang S.X."/>
            <person name="Salzberg S.L."/>
        </authorList>
    </citation>
    <scope>NUCLEOTIDE SEQUENCE [LARGE SCALE GENOMIC DNA]</scope>
    <source>
        <strain evidence="9 10">JHH-5317</strain>
    </source>
</reference>
<name>A0A2N3ND93_9PEZI</name>
<evidence type="ECO:0000256" key="8">
    <source>
        <dbReference type="RuleBase" id="RU368068"/>
    </source>
</evidence>
<evidence type="ECO:0000313" key="10">
    <source>
        <dbReference type="Proteomes" id="UP000233524"/>
    </source>
</evidence>
<comment type="catalytic activity">
    <reaction evidence="1 8">
        <text>an S-substituted glutathione + H2O = an S-substituted L-cysteinylglycine + L-glutamate</text>
        <dbReference type="Rhea" id="RHEA:59468"/>
        <dbReference type="ChEBI" id="CHEBI:15377"/>
        <dbReference type="ChEBI" id="CHEBI:29985"/>
        <dbReference type="ChEBI" id="CHEBI:90779"/>
        <dbReference type="ChEBI" id="CHEBI:143103"/>
        <dbReference type="EC" id="3.4.19.13"/>
    </reaction>
</comment>
<dbReference type="OrthoDB" id="1081007at2759"/>
<dbReference type="InParanoid" id="A0A2N3ND93"/>
<dbReference type="PANTHER" id="PTHR11686:SF62">
    <property type="entry name" value="GLUTATHIONE HYDROLASE"/>
    <property type="match status" value="1"/>
</dbReference>
<evidence type="ECO:0000256" key="7">
    <source>
        <dbReference type="PIRSR" id="PIRSR600101-2"/>
    </source>
</evidence>
<dbReference type="Proteomes" id="UP000233524">
    <property type="component" value="Unassembled WGS sequence"/>
</dbReference>
<dbReference type="GO" id="GO:0005886">
    <property type="term" value="C:plasma membrane"/>
    <property type="evidence" value="ECO:0007669"/>
    <property type="project" value="TreeGrafter"/>
</dbReference>
<keyword evidence="8" id="KW-0012">Acyltransferase</keyword>
<evidence type="ECO:0000256" key="1">
    <source>
        <dbReference type="ARBA" id="ARBA00001049"/>
    </source>
</evidence>
<dbReference type="NCBIfam" id="TIGR00066">
    <property type="entry name" value="g_glut_trans"/>
    <property type="match status" value="1"/>
</dbReference>
<dbReference type="AlphaFoldDB" id="A0A2N3ND93"/>
<evidence type="ECO:0000256" key="4">
    <source>
        <dbReference type="ARBA" id="ARBA00009381"/>
    </source>
</evidence>
<dbReference type="InterPro" id="IPR043138">
    <property type="entry name" value="GGT_lsub"/>
</dbReference>